<gene>
    <name evidence="4" type="ORF">GH723_04345</name>
</gene>
<feature type="domain" description="Fido" evidence="3">
    <location>
        <begin position="82"/>
        <end position="232"/>
    </location>
</feature>
<dbReference type="PANTHER" id="PTHR13504">
    <property type="entry name" value="FIDO DOMAIN-CONTAINING PROTEIN DDB_G0283145"/>
    <property type="match status" value="1"/>
</dbReference>
<keyword evidence="2" id="KW-0547">Nucleotide-binding</keyword>
<sequence length="364" mass="40356">MRYQLRQPRRWYGTLRRATAARAVQGSNSIEGYHASVEDVAAVLDDEEPLDADTETRRAIAGYRDAMTYVLQLASSEPPRTLDASLLLSLHFMMIKHDLAKNPGSWRPGGVWVEDADGRVTYQAPPRDGLEGLVDEMLGQLADGSGVSLVDAAMAHLNLALIHPFSDGNGRMARCVQSFVLARDGLLAPEFLSIEEYLGRNTSDYYGVLTEVAAGSWSPQHSARPWLTFCLTAHYRQAQTVLRRIDEAAALWDRCDALVRRHGLPERSIGVLCDAARGWRIRRSLYVKAVRSSVGDEITDDSATRDLRALSAAGLLDPRGEKRGRTYLATPQLRAAWEEIRNHRPTPVVVDPYELAQLKLPGLG</sequence>
<protein>
    <submittedName>
        <fullName evidence="4">Fic family protein</fullName>
    </submittedName>
</protein>
<evidence type="ECO:0000313" key="4">
    <source>
        <dbReference type="EMBL" id="QGG96968.1"/>
    </source>
</evidence>
<dbReference type="AlphaFoldDB" id="A0A5Q2RJD0"/>
<dbReference type="PROSITE" id="PS51459">
    <property type="entry name" value="FIDO"/>
    <property type="match status" value="1"/>
</dbReference>
<evidence type="ECO:0000313" key="5">
    <source>
        <dbReference type="Proteomes" id="UP000334019"/>
    </source>
</evidence>
<organism evidence="4 5">
    <name type="scientific">Actinomarinicola tropica</name>
    <dbReference type="NCBI Taxonomy" id="2789776"/>
    <lineage>
        <taxon>Bacteria</taxon>
        <taxon>Bacillati</taxon>
        <taxon>Actinomycetota</taxon>
        <taxon>Acidimicrobiia</taxon>
        <taxon>Acidimicrobiales</taxon>
        <taxon>Iamiaceae</taxon>
        <taxon>Actinomarinicola</taxon>
    </lineage>
</organism>
<dbReference type="EMBL" id="CP045851">
    <property type="protein sequence ID" value="QGG96968.1"/>
    <property type="molecule type" value="Genomic_DNA"/>
</dbReference>
<feature type="active site" evidence="1">
    <location>
        <position position="163"/>
    </location>
</feature>
<dbReference type="Pfam" id="PF02661">
    <property type="entry name" value="Fic"/>
    <property type="match status" value="1"/>
</dbReference>
<feature type="binding site" evidence="2">
    <location>
        <begin position="167"/>
        <end position="174"/>
    </location>
    <ligand>
        <name>ATP</name>
        <dbReference type="ChEBI" id="CHEBI:30616"/>
    </ligand>
</feature>
<evidence type="ECO:0000256" key="2">
    <source>
        <dbReference type="PIRSR" id="PIRSR640198-2"/>
    </source>
</evidence>
<dbReference type="GO" id="GO:0005524">
    <property type="term" value="F:ATP binding"/>
    <property type="evidence" value="ECO:0007669"/>
    <property type="project" value="UniProtKB-KW"/>
</dbReference>
<dbReference type="InterPro" id="IPR040198">
    <property type="entry name" value="Fido_containing"/>
</dbReference>
<keyword evidence="5" id="KW-1185">Reference proteome</keyword>
<name>A0A5Q2RJD0_9ACTN</name>
<dbReference type="Proteomes" id="UP000334019">
    <property type="component" value="Chromosome"/>
</dbReference>
<accession>A0A5Q2RJD0</accession>
<feature type="binding site" evidence="2">
    <location>
        <begin position="205"/>
        <end position="206"/>
    </location>
    <ligand>
        <name>ATP</name>
        <dbReference type="ChEBI" id="CHEBI:30616"/>
    </ligand>
</feature>
<evidence type="ECO:0000256" key="1">
    <source>
        <dbReference type="PIRSR" id="PIRSR640198-1"/>
    </source>
</evidence>
<dbReference type="InterPro" id="IPR036597">
    <property type="entry name" value="Fido-like_dom_sf"/>
</dbReference>
<reference evidence="4 5" key="1">
    <citation type="submission" date="2019-11" db="EMBL/GenBank/DDBJ databases">
        <authorList>
            <person name="He Y."/>
        </authorList>
    </citation>
    <scope>NUCLEOTIDE SEQUENCE [LARGE SCALE GENOMIC DNA]</scope>
    <source>
        <strain evidence="4 5">SCSIO 58843</strain>
    </source>
</reference>
<dbReference type="KEGG" id="atq:GH723_04345"/>
<dbReference type="InterPro" id="IPR003812">
    <property type="entry name" value="Fido"/>
</dbReference>
<dbReference type="PANTHER" id="PTHR13504:SF38">
    <property type="entry name" value="FIDO DOMAIN-CONTAINING PROTEIN"/>
    <property type="match status" value="1"/>
</dbReference>
<dbReference type="SUPFAM" id="SSF140931">
    <property type="entry name" value="Fic-like"/>
    <property type="match status" value="1"/>
</dbReference>
<keyword evidence="2" id="KW-0067">ATP-binding</keyword>
<dbReference type="Gene3D" id="1.10.3290.10">
    <property type="entry name" value="Fido-like domain"/>
    <property type="match status" value="1"/>
</dbReference>
<evidence type="ECO:0000259" key="3">
    <source>
        <dbReference type="PROSITE" id="PS51459"/>
    </source>
</evidence>
<proteinExistence type="predicted"/>